<dbReference type="InterPro" id="IPR019888">
    <property type="entry name" value="Tscrpt_reg_AsnC-like"/>
</dbReference>
<evidence type="ECO:0000259" key="4">
    <source>
        <dbReference type="PROSITE" id="PS50956"/>
    </source>
</evidence>
<dbReference type="Gene3D" id="1.10.10.10">
    <property type="entry name" value="Winged helix-like DNA-binding domain superfamily/Winged helix DNA-binding domain"/>
    <property type="match status" value="1"/>
</dbReference>
<dbReference type="InterPro" id="IPR036388">
    <property type="entry name" value="WH-like_DNA-bd_sf"/>
</dbReference>
<protein>
    <submittedName>
        <fullName evidence="5">Lrp/AsnC family transcriptional regulator</fullName>
    </submittedName>
</protein>
<keyword evidence="6" id="KW-1185">Reference proteome</keyword>
<name>A0ABT1SXU9_9SPHI</name>
<evidence type="ECO:0000313" key="5">
    <source>
        <dbReference type="EMBL" id="MCQ6957176.1"/>
    </source>
</evidence>
<dbReference type="PROSITE" id="PS50956">
    <property type="entry name" value="HTH_ASNC_2"/>
    <property type="match status" value="1"/>
</dbReference>
<feature type="domain" description="HTH asnC-type" evidence="4">
    <location>
        <begin position="6"/>
        <end position="67"/>
    </location>
</feature>
<dbReference type="InterPro" id="IPR011008">
    <property type="entry name" value="Dimeric_a/b-barrel"/>
</dbReference>
<sequence length="156" mass="18196">MINNTLDKTDLGILNILQRDSRTFYKDIALELHKSVTAIHTRVRRLEEEGYIKHYTVILDHKKAGRGLIAYTQVWIEKHSQESMKAFQAEVVKLREVMECSQMTGAFDFLLRIAIRDMDEYNVLYNEKLLKLPCVDNMQSFFVMSTTKNETAYVLG</sequence>
<dbReference type="InterPro" id="IPR036390">
    <property type="entry name" value="WH_DNA-bd_sf"/>
</dbReference>
<evidence type="ECO:0000256" key="1">
    <source>
        <dbReference type="ARBA" id="ARBA00023015"/>
    </source>
</evidence>
<organism evidence="5 6">
    <name type="scientific">Mucilaginibacter aquariorum</name>
    <dbReference type="NCBI Taxonomy" id="2967225"/>
    <lineage>
        <taxon>Bacteria</taxon>
        <taxon>Pseudomonadati</taxon>
        <taxon>Bacteroidota</taxon>
        <taxon>Sphingobacteriia</taxon>
        <taxon>Sphingobacteriales</taxon>
        <taxon>Sphingobacteriaceae</taxon>
        <taxon>Mucilaginibacter</taxon>
    </lineage>
</organism>
<dbReference type="InterPro" id="IPR000485">
    <property type="entry name" value="AsnC-type_HTH_dom"/>
</dbReference>
<proteinExistence type="predicted"/>
<dbReference type="PANTHER" id="PTHR30154">
    <property type="entry name" value="LEUCINE-RESPONSIVE REGULATORY PROTEIN"/>
    <property type="match status" value="1"/>
</dbReference>
<dbReference type="Pfam" id="PF13412">
    <property type="entry name" value="HTH_24"/>
    <property type="match status" value="1"/>
</dbReference>
<keyword evidence="1" id="KW-0805">Transcription regulation</keyword>
<dbReference type="EMBL" id="JANHOH010000001">
    <property type="protein sequence ID" value="MCQ6957176.1"/>
    <property type="molecule type" value="Genomic_DNA"/>
</dbReference>
<keyword evidence="2" id="KW-0238">DNA-binding</keyword>
<accession>A0ABT1SXU9</accession>
<evidence type="ECO:0000256" key="3">
    <source>
        <dbReference type="ARBA" id="ARBA00023163"/>
    </source>
</evidence>
<dbReference type="Pfam" id="PF01037">
    <property type="entry name" value="AsnC_trans_reg"/>
    <property type="match status" value="1"/>
</dbReference>
<dbReference type="Gene3D" id="3.30.70.920">
    <property type="match status" value="1"/>
</dbReference>
<keyword evidence="3" id="KW-0804">Transcription</keyword>
<dbReference type="Proteomes" id="UP001204376">
    <property type="component" value="Unassembled WGS sequence"/>
</dbReference>
<dbReference type="InterPro" id="IPR011991">
    <property type="entry name" value="ArsR-like_HTH"/>
</dbReference>
<dbReference type="SUPFAM" id="SSF46785">
    <property type="entry name" value="Winged helix' DNA-binding domain"/>
    <property type="match status" value="1"/>
</dbReference>
<dbReference type="SUPFAM" id="SSF54909">
    <property type="entry name" value="Dimeric alpha+beta barrel"/>
    <property type="match status" value="1"/>
</dbReference>
<dbReference type="RefSeq" id="WP_256537384.1">
    <property type="nucleotide sequence ID" value="NZ_JANHOH010000001.1"/>
</dbReference>
<evidence type="ECO:0000313" key="6">
    <source>
        <dbReference type="Proteomes" id="UP001204376"/>
    </source>
</evidence>
<reference evidence="5 6" key="1">
    <citation type="submission" date="2022-07" db="EMBL/GenBank/DDBJ databases">
        <title>Mucilaginibacter sp. JC4.</title>
        <authorList>
            <person name="Le V."/>
            <person name="Ko S.-R."/>
            <person name="Ahn C.-Y."/>
            <person name="Oh H.-M."/>
        </authorList>
    </citation>
    <scope>NUCLEOTIDE SEQUENCE [LARGE SCALE GENOMIC DNA]</scope>
    <source>
        <strain evidence="5 6">JC4</strain>
    </source>
</reference>
<gene>
    <name evidence="5" type="ORF">NPE20_04375</name>
</gene>
<dbReference type="SMART" id="SM00344">
    <property type="entry name" value="HTH_ASNC"/>
    <property type="match status" value="1"/>
</dbReference>
<dbReference type="PANTHER" id="PTHR30154:SF34">
    <property type="entry name" value="TRANSCRIPTIONAL REGULATOR AZLB"/>
    <property type="match status" value="1"/>
</dbReference>
<evidence type="ECO:0000256" key="2">
    <source>
        <dbReference type="ARBA" id="ARBA00023125"/>
    </source>
</evidence>
<dbReference type="PRINTS" id="PR00033">
    <property type="entry name" value="HTHASNC"/>
</dbReference>
<comment type="caution">
    <text evidence="5">The sequence shown here is derived from an EMBL/GenBank/DDBJ whole genome shotgun (WGS) entry which is preliminary data.</text>
</comment>
<dbReference type="InterPro" id="IPR019887">
    <property type="entry name" value="Tscrpt_reg_AsnC/Lrp_C"/>
</dbReference>
<dbReference type="CDD" id="cd00090">
    <property type="entry name" value="HTH_ARSR"/>
    <property type="match status" value="1"/>
</dbReference>